<evidence type="ECO:0000313" key="1">
    <source>
        <dbReference type="EMBL" id="SCC31038.1"/>
    </source>
</evidence>
<organism evidence="1 2">
    <name type="scientific">Chitinophaga costaii</name>
    <dbReference type="NCBI Taxonomy" id="1335309"/>
    <lineage>
        <taxon>Bacteria</taxon>
        <taxon>Pseudomonadati</taxon>
        <taxon>Bacteroidota</taxon>
        <taxon>Chitinophagia</taxon>
        <taxon>Chitinophagales</taxon>
        <taxon>Chitinophagaceae</taxon>
        <taxon>Chitinophaga</taxon>
    </lineage>
</organism>
<name>A0A1C4DIA2_9BACT</name>
<dbReference type="AlphaFoldDB" id="A0A1C4DIA2"/>
<keyword evidence="2" id="KW-1185">Reference proteome</keyword>
<reference evidence="1 2" key="1">
    <citation type="submission" date="2016-08" db="EMBL/GenBank/DDBJ databases">
        <authorList>
            <person name="Seilhamer J.J."/>
        </authorList>
    </citation>
    <scope>NUCLEOTIDE SEQUENCE [LARGE SCALE GENOMIC DNA]</scope>
    <source>
        <strain evidence="1 2">A37T2</strain>
    </source>
</reference>
<protein>
    <submittedName>
        <fullName evidence="1">Uncharacterized protein</fullName>
    </submittedName>
</protein>
<sequence>MSLPSETITKMISAFYASTFGEGAVMAPECYSPAVLWLLRLYTVTGYPACNKCGTIGMPIFPSLIQPILVVPILLMIYNSESTTLCPKIGNKGT</sequence>
<dbReference type="STRING" id="1335309.GA0116948_105287"/>
<dbReference type="EMBL" id="FMAR01000005">
    <property type="protein sequence ID" value="SCC31038.1"/>
    <property type="molecule type" value="Genomic_DNA"/>
</dbReference>
<accession>A0A1C4DIA2</accession>
<evidence type="ECO:0000313" key="2">
    <source>
        <dbReference type="Proteomes" id="UP000242818"/>
    </source>
</evidence>
<proteinExistence type="predicted"/>
<dbReference type="Proteomes" id="UP000242818">
    <property type="component" value="Unassembled WGS sequence"/>
</dbReference>
<gene>
    <name evidence="1" type="ORF">GA0116948_105287</name>
</gene>